<comment type="caution">
    <text evidence="2">The sequence shown here is derived from an EMBL/GenBank/DDBJ whole genome shotgun (WGS) entry which is preliminary data.</text>
</comment>
<protein>
    <submittedName>
        <fullName evidence="2">Uncharacterized protein</fullName>
    </submittedName>
</protein>
<gene>
    <name evidence="2" type="ORF">KIW84_035856</name>
</gene>
<name>A0A9D4Y2H2_PEA</name>
<dbReference type="AlphaFoldDB" id="A0A9D4Y2H2"/>
<sequence>MVHEAVGSFVAWPTNLICVGYETPTKSKSKDNAIPRHTESTVSRKEEVSNASARVKSSGAKKTVARKKPTTKYRSCLRTFLEMTDIPTGAVRIVHMEVGIFGFDYDQMIGNEDFMQVFSHEEIGVNVVNTYIRFLYDELMRPNGLDVSFGFLAPATVNLGLILSRPDTVTEYVLRILKDNKDAEKLFFIPFNTGLAFHSKFIYYTTLFEKRCLRYT</sequence>
<dbReference type="Proteomes" id="UP001058974">
    <property type="component" value="Chromosome 3"/>
</dbReference>
<reference evidence="2 3" key="1">
    <citation type="journal article" date="2022" name="Nat. Genet.">
        <title>Improved pea reference genome and pan-genome highlight genomic features and evolutionary characteristics.</title>
        <authorList>
            <person name="Yang T."/>
            <person name="Liu R."/>
            <person name="Luo Y."/>
            <person name="Hu S."/>
            <person name="Wang D."/>
            <person name="Wang C."/>
            <person name="Pandey M.K."/>
            <person name="Ge S."/>
            <person name="Xu Q."/>
            <person name="Li N."/>
            <person name="Li G."/>
            <person name="Huang Y."/>
            <person name="Saxena R.K."/>
            <person name="Ji Y."/>
            <person name="Li M."/>
            <person name="Yan X."/>
            <person name="He Y."/>
            <person name="Liu Y."/>
            <person name="Wang X."/>
            <person name="Xiang C."/>
            <person name="Varshney R.K."/>
            <person name="Ding H."/>
            <person name="Gao S."/>
            <person name="Zong X."/>
        </authorList>
    </citation>
    <scope>NUCLEOTIDE SEQUENCE [LARGE SCALE GENOMIC DNA]</scope>
    <source>
        <strain evidence="2 3">cv. Zhongwan 6</strain>
    </source>
</reference>
<dbReference type="EMBL" id="JAMSHJ010000003">
    <property type="protein sequence ID" value="KAI5431878.1"/>
    <property type="molecule type" value="Genomic_DNA"/>
</dbReference>
<feature type="compositionally biased region" description="Basic and acidic residues" evidence="1">
    <location>
        <begin position="28"/>
        <end position="48"/>
    </location>
</feature>
<evidence type="ECO:0000313" key="2">
    <source>
        <dbReference type="EMBL" id="KAI5431878.1"/>
    </source>
</evidence>
<dbReference type="Gramene" id="Psat03G0585600-T1">
    <property type="protein sequence ID" value="KAI5431878.1"/>
    <property type="gene ID" value="KIW84_035856"/>
</dbReference>
<keyword evidence="3" id="KW-1185">Reference proteome</keyword>
<organism evidence="2 3">
    <name type="scientific">Pisum sativum</name>
    <name type="common">Garden pea</name>
    <name type="synonym">Lathyrus oleraceus</name>
    <dbReference type="NCBI Taxonomy" id="3888"/>
    <lineage>
        <taxon>Eukaryota</taxon>
        <taxon>Viridiplantae</taxon>
        <taxon>Streptophyta</taxon>
        <taxon>Embryophyta</taxon>
        <taxon>Tracheophyta</taxon>
        <taxon>Spermatophyta</taxon>
        <taxon>Magnoliopsida</taxon>
        <taxon>eudicotyledons</taxon>
        <taxon>Gunneridae</taxon>
        <taxon>Pentapetalae</taxon>
        <taxon>rosids</taxon>
        <taxon>fabids</taxon>
        <taxon>Fabales</taxon>
        <taxon>Fabaceae</taxon>
        <taxon>Papilionoideae</taxon>
        <taxon>50 kb inversion clade</taxon>
        <taxon>NPAAA clade</taxon>
        <taxon>Hologalegina</taxon>
        <taxon>IRL clade</taxon>
        <taxon>Fabeae</taxon>
        <taxon>Lathyrus</taxon>
    </lineage>
</organism>
<evidence type="ECO:0000313" key="3">
    <source>
        <dbReference type="Proteomes" id="UP001058974"/>
    </source>
</evidence>
<evidence type="ECO:0000256" key="1">
    <source>
        <dbReference type="SAM" id="MobiDB-lite"/>
    </source>
</evidence>
<feature type="region of interest" description="Disordered" evidence="1">
    <location>
        <begin position="27"/>
        <end position="61"/>
    </location>
</feature>
<accession>A0A9D4Y2H2</accession>
<proteinExistence type="predicted"/>